<dbReference type="PROSITE" id="PS51257">
    <property type="entry name" value="PROKAR_LIPOPROTEIN"/>
    <property type="match status" value="1"/>
</dbReference>
<keyword evidence="1" id="KW-0732">Signal</keyword>
<gene>
    <name evidence="2" type="ORF">EV202_10199</name>
</gene>
<dbReference type="Proteomes" id="UP000295600">
    <property type="component" value="Unassembled WGS sequence"/>
</dbReference>
<proteinExistence type="predicted"/>
<dbReference type="EMBL" id="SLXB01000001">
    <property type="protein sequence ID" value="TCO96328.1"/>
    <property type="molecule type" value="Genomic_DNA"/>
</dbReference>
<feature type="signal peptide" evidence="1">
    <location>
        <begin position="1"/>
        <end position="21"/>
    </location>
</feature>
<accession>A0A4R2LPV5</accession>
<dbReference type="InterPro" id="IPR042278">
    <property type="entry name" value="Mfa-like_1_N"/>
</dbReference>
<organism evidence="2 3">
    <name type="scientific">Prevotella heparinolytica</name>
    <dbReference type="NCBI Taxonomy" id="28113"/>
    <lineage>
        <taxon>Bacteria</taxon>
        <taxon>Pseudomonadati</taxon>
        <taxon>Bacteroidota</taxon>
        <taxon>Bacteroidia</taxon>
        <taxon>Bacteroidales</taxon>
        <taxon>Bacteroidaceae</taxon>
        <taxon>Bacteroides</taxon>
    </lineage>
</organism>
<evidence type="ECO:0000256" key="1">
    <source>
        <dbReference type="SAM" id="SignalP"/>
    </source>
</evidence>
<dbReference type="AlphaFoldDB" id="A0A4R2LPV5"/>
<dbReference type="Gene3D" id="2.60.40.2620">
    <property type="entry name" value="Fimbrillin-like"/>
    <property type="match status" value="1"/>
</dbReference>
<feature type="chain" id="PRO_5021033250" evidence="1">
    <location>
        <begin position="22"/>
        <end position="359"/>
    </location>
</feature>
<evidence type="ECO:0000313" key="2">
    <source>
        <dbReference type="EMBL" id="TCO96328.1"/>
    </source>
</evidence>
<dbReference type="CDD" id="cd13120">
    <property type="entry name" value="BF2867_like_N"/>
    <property type="match status" value="1"/>
</dbReference>
<dbReference type="Gene3D" id="2.60.40.2630">
    <property type="match status" value="1"/>
</dbReference>
<dbReference type="Pfam" id="PF13149">
    <property type="entry name" value="Mfa_like_1"/>
    <property type="match status" value="1"/>
</dbReference>
<dbReference type="InterPro" id="IPR025049">
    <property type="entry name" value="Mfa-like_1"/>
</dbReference>
<sequence>MKKMYYFAAAALLLMASCSKEEILEQSKEAKIAFNVLSDNAVTRATPITSANLTSADFKVWAFTGTTKYMRGGQIKHNGTKWDYASSSDVYYWPSSALNIYAVSPAVHTNLTPGFGTSSALNFTYTASETNTEQADVMYASKLNFSKPGDATVPLKFKHALSQIVFKGKAASAMTVRIKSIKVHNLKKSGTFTFPATETADGSAQGSWALTGTADADYVVGTVSNPPLNEATINGATLTDLTKSDGVLLVLPQTATKWTTTEGAAVPITTADTNNQCYLEIELKLIVNGVFLIGETGYGKVYVPFGGTAWEAGKKYIYTLNFGGGYKADGTVMLTPMKFEPTVEEWGDSPADIVLPPAP</sequence>
<protein>
    <submittedName>
        <fullName evidence="2">Fimbrillin-like protein</fullName>
    </submittedName>
</protein>
<comment type="caution">
    <text evidence="2">The sequence shown here is derived from an EMBL/GenBank/DDBJ whole genome shotgun (WGS) entry which is preliminary data.</text>
</comment>
<reference evidence="2 3" key="1">
    <citation type="submission" date="2019-03" db="EMBL/GenBank/DDBJ databases">
        <title>Genomic Encyclopedia of Type Strains, Phase IV (KMG-IV): sequencing the most valuable type-strain genomes for metagenomic binning, comparative biology and taxonomic classification.</title>
        <authorList>
            <person name="Goeker M."/>
        </authorList>
    </citation>
    <scope>NUCLEOTIDE SEQUENCE [LARGE SCALE GENOMIC DNA]</scope>
    <source>
        <strain evidence="2 3">DSM 23917</strain>
    </source>
</reference>
<evidence type="ECO:0000313" key="3">
    <source>
        <dbReference type="Proteomes" id="UP000295600"/>
    </source>
</evidence>
<dbReference type="RefSeq" id="WP_131924552.1">
    <property type="nucleotide sequence ID" value="NZ_SLXB01000001.1"/>
</dbReference>
<name>A0A4R2LPV5_9BACE</name>